<evidence type="ECO:0000256" key="3">
    <source>
        <dbReference type="ARBA" id="ARBA00022801"/>
    </source>
</evidence>
<evidence type="ECO:0000256" key="1">
    <source>
        <dbReference type="ARBA" id="ARBA00009922"/>
    </source>
</evidence>
<dbReference type="InterPro" id="IPR000212">
    <property type="entry name" value="DNA_helicase_UvrD/REP"/>
</dbReference>
<dbReference type="PANTHER" id="PTHR11070">
    <property type="entry name" value="UVRD / RECB / PCRA DNA HELICASE FAMILY MEMBER"/>
    <property type="match status" value="1"/>
</dbReference>
<comment type="similarity">
    <text evidence="1">Belongs to the helicase family. UvrD subfamily.</text>
</comment>
<dbReference type="CDD" id="cd18807">
    <property type="entry name" value="SF1_C_UvrD"/>
    <property type="match status" value="1"/>
</dbReference>
<comment type="catalytic activity">
    <reaction evidence="11">
        <text>ATP + H2O = ADP + phosphate + H(+)</text>
        <dbReference type="Rhea" id="RHEA:13065"/>
        <dbReference type="ChEBI" id="CHEBI:15377"/>
        <dbReference type="ChEBI" id="CHEBI:15378"/>
        <dbReference type="ChEBI" id="CHEBI:30616"/>
        <dbReference type="ChEBI" id="CHEBI:43474"/>
        <dbReference type="ChEBI" id="CHEBI:456216"/>
        <dbReference type="EC" id="5.6.2.4"/>
    </reaction>
</comment>
<evidence type="ECO:0000256" key="13">
    <source>
        <dbReference type="SAM" id="MobiDB-lite"/>
    </source>
</evidence>
<dbReference type="EC" id="5.6.2.4" evidence="9"/>
<evidence type="ECO:0000313" key="17">
    <source>
        <dbReference type="Proteomes" id="UP000746918"/>
    </source>
</evidence>
<evidence type="ECO:0000256" key="12">
    <source>
        <dbReference type="PROSITE-ProRule" id="PRU00560"/>
    </source>
</evidence>
<evidence type="ECO:0000256" key="9">
    <source>
        <dbReference type="ARBA" id="ARBA00034808"/>
    </source>
</evidence>
<keyword evidence="2 12" id="KW-0547">Nucleotide-binding</keyword>
<dbReference type="InterPro" id="IPR014017">
    <property type="entry name" value="DNA_helicase_UvrD-like_C"/>
</dbReference>
<dbReference type="Gene3D" id="1.10.486.10">
    <property type="entry name" value="PCRA, domain 4"/>
    <property type="match status" value="1"/>
</dbReference>
<evidence type="ECO:0000256" key="4">
    <source>
        <dbReference type="ARBA" id="ARBA00022806"/>
    </source>
</evidence>
<evidence type="ECO:0000259" key="15">
    <source>
        <dbReference type="PROSITE" id="PS51217"/>
    </source>
</evidence>
<evidence type="ECO:0000313" key="16">
    <source>
        <dbReference type="EMBL" id="MBX4335036.1"/>
    </source>
</evidence>
<dbReference type="InterPro" id="IPR027417">
    <property type="entry name" value="P-loop_NTPase"/>
</dbReference>
<evidence type="ECO:0000256" key="6">
    <source>
        <dbReference type="ARBA" id="ARBA00023125"/>
    </source>
</evidence>
<keyword evidence="5 12" id="KW-0067">ATP-binding</keyword>
<organism evidence="16 17">
    <name type="scientific">Bartonella raoultii</name>
    <dbReference type="NCBI Taxonomy" id="1457020"/>
    <lineage>
        <taxon>Bacteria</taxon>
        <taxon>Pseudomonadati</taxon>
        <taxon>Pseudomonadota</taxon>
        <taxon>Alphaproteobacteria</taxon>
        <taxon>Hyphomicrobiales</taxon>
        <taxon>Bartonellaceae</taxon>
        <taxon>Bartonella</taxon>
    </lineage>
</organism>
<dbReference type="Pfam" id="PF13361">
    <property type="entry name" value="UvrD_C"/>
    <property type="match status" value="1"/>
</dbReference>
<dbReference type="Gene3D" id="3.40.50.300">
    <property type="entry name" value="P-loop containing nucleotide triphosphate hydrolases"/>
    <property type="match status" value="2"/>
</dbReference>
<dbReference type="InterPro" id="IPR014016">
    <property type="entry name" value="UvrD-like_ATP-bd"/>
</dbReference>
<name>A0ABS7I4U6_9HYPH</name>
<keyword evidence="7" id="KW-0413">Isomerase</keyword>
<dbReference type="Gene3D" id="1.10.10.160">
    <property type="match status" value="1"/>
</dbReference>
<evidence type="ECO:0000256" key="11">
    <source>
        <dbReference type="ARBA" id="ARBA00048988"/>
    </source>
</evidence>
<feature type="domain" description="UvrD-like helicase C-terminal" evidence="15">
    <location>
        <begin position="329"/>
        <end position="598"/>
    </location>
</feature>
<evidence type="ECO:0000256" key="8">
    <source>
        <dbReference type="ARBA" id="ARBA00034617"/>
    </source>
</evidence>
<comment type="catalytic activity">
    <reaction evidence="8">
        <text>Couples ATP hydrolysis with the unwinding of duplex DNA by translocating in the 3'-5' direction.</text>
        <dbReference type="EC" id="5.6.2.4"/>
    </reaction>
</comment>
<feature type="region of interest" description="Disordered" evidence="13">
    <location>
        <begin position="1"/>
        <end position="27"/>
    </location>
</feature>
<evidence type="ECO:0000256" key="5">
    <source>
        <dbReference type="ARBA" id="ARBA00022840"/>
    </source>
</evidence>
<keyword evidence="6" id="KW-0238">DNA-binding</keyword>
<keyword evidence="17" id="KW-1185">Reference proteome</keyword>
<dbReference type="PANTHER" id="PTHR11070:SF2">
    <property type="entry name" value="ATP-DEPENDENT DNA HELICASE SRS2"/>
    <property type="match status" value="1"/>
</dbReference>
<gene>
    <name evidence="16" type="ORF">K3248_00120</name>
</gene>
<dbReference type="RefSeq" id="WP_220716353.1">
    <property type="nucleotide sequence ID" value="NZ_JAIFRO010000001.1"/>
</dbReference>
<accession>A0ABS7I4U6</accession>
<dbReference type="CDD" id="cd17932">
    <property type="entry name" value="DEXQc_UvrD"/>
    <property type="match status" value="1"/>
</dbReference>
<sequence length="776" mass="89537">MKKFSNHIPFFKEDESPPHHEKSSGDTAYDVREKAHCNADYLEQLNPEQQQSVMTTEGPLLVLAGAGTGKTRVLTTRIAHILRSGLASPQQILAVTFTNKAAREMQIRIGMLIGKIVEGMPWLGTFHSTGAKILRRHAELIDLKSNFTILDSDDVIRLLKQLIQAEGLDDKRWPAKNFAMMIDSWKNQGLSPEHISESDNHSFGNGMGRKLYRSYQHRLKTLNACDFGDLLLHTISIFQHNPDILREYHSQFRYILVDEYQDTNTAQYLWLRLLAQQPKGQHVNLCCVGDDDQSIYGWRGAKVDNILRFAQDFPPAKIIRLERNYRSTSHILKAASHLISYNKERLGKTLFSDQRKSEEEKVKIHAAWDSEEEARAIGEEIERAQQAGHALNHMAILVRASFQMREFEDRFVTLGLNYRVIGGPRFYERREIRDAMAYFRVVVQPADDLAFERIINTPKRGLGDATLRTLYQRARARAIPLFFAATEIIETDELKPKARSTLRNIVEDFRRWQNMLQDMPHKELAETILDDSGYTTMWLEDRSPEAPTRLENLKEMIRSMEQFESLQSFLEHVALVMDSENNENMDAINIMTLHSAKGLEFETVFLPGWEEGLFPHQRSLDEGGQTGLEEERRLAYVGITRAKKYLHIWFVSNRRIHGLWQSTLPSRFLDELPKEHIEIVKMETSFGGYSKSNFQQYNSFYNTHPTRRQDRAQKNIEGKVISQSIADTPSDFSIHDRVFHIKFGYGHISAIDGHKLTILFEKAGEKRVLDNFVSKT</sequence>
<feature type="binding site" evidence="12">
    <location>
        <begin position="64"/>
        <end position="71"/>
    </location>
    <ligand>
        <name>ATP</name>
        <dbReference type="ChEBI" id="CHEBI:30616"/>
    </ligand>
</feature>
<evidence type="ECO:0000256" key="7">
    <source>
        <dbReference type="ARBA" id="ARBA00023235"/>
    </source>
</evidence>
<dbReference type="PROSITE" id="PS51217">
    <property type="entry name" value="UVRD_HELICASE_CTER"/>
    <property type="match status" value="1"/>
</dbReference>
<dbReference type="PROSITE" id="PS51198">
    <property type="entry name" value="UVRD_HELICASE_ATP_BIND"/>
    <property type="match status" value="1"/>
</dbReference>
<evidence type="ECO:0000259" key="14">
    <source>
        <dbReference type="PROSITE" id="PS51198"/>
    </source>
</evidence>
<proteinExistence type="inferred from homology"/>
<dbReference type="Proteomes" id="UP000746918">
    <property type="component" value="Unassembled WGS sequence"/>
</dbReference>
<comment type="caution">
    <text evidence="16">The sequence shown here is derived from an EMBL/GenBank/DDBJ whole genome shotgun (WGS) entry which is preliminary data.</text>
</comment>
<evidence type="ECO:0000256" key="10">
    <source>
        <dbReference type="ARBA" id="ARBA00034923"/>
    </source>
</evidence>
<keyword evidence="4 12" id="KW-0347">Helicase</keyword>
<evidence type="ECO:0000256" key="2">
    <source>
        <dbReference type="ARBA" id="ARBA00022741"/>
    </source>
</evidence>
<dbReference type="SUPFAM" id="SSF52540">
    <property type="entry name" value="P-loop containing nucleoside triphosphate hydrolases"/>
    <property type="match status" value="1"/>
</dbReference>
<dbReference type="InterPro" id="IPR013986">
    <property type="entry name" value="DExx_box_DNA_helicase_dom_sf"/>
</dbReference>
<reference evidence="16 17" key="1">
    <citation type="submission" date="2021-08" db="EMBL/GenBank/DDBJ databases">
        <title>Bartonella raoulti 094 sp. nov.</title>
        <authorList>
            <person name="Zgheib R."/>
            <person name="Hammoud A."/>
        </authorList>
    </citation>
    <scope>NUCLEOTIDE SEQUENCE [LARGE SCALE GENOMIC DNA]</scope>
    <source>
        <strain evidence="16 17">094</strain>
    </source>
</reference>
<dbReference type="Pfam" id="PF00580">
    <property type="entry name" value="UvrD-helicase"/>
    <property type="match status" value="1"/>
</dbReference>
<dbReference type="EMBL" id="JAIFRO010000001">
    <property type="protein sequence ID" value="MBX4335036.1"/>
    <property type="molecule type" value="Genomic_DNA"/>
</dbReference>
<keyword evidence="3 12" id="KW-0378">Hydrolase</keyword>
<feature type="domain" description="UvrD-like helicase ATP-binding" evidence="14">
    <location>
        <begin position="43"/>
        <end position="328"/>
    </location>
</feature>
<feature type="compositionally biased region" description="Basic and acidic residues" evidence="13">
    <location>
        <begin position="10"/>
        <end position="27"/>
    </location>
</feature>
<protein>
    <recommendedName>
        <fullName evidence="9">DNA 3'-5' helicase</fullName>
        <ecNumber evidence="9">5.6.2.4</ecNumber>
    </recommendedName>
    <alternativeName>
        <fullName evidence="10">DNA 3'-5' helicase II</fullName>
    </alternativeName>
</protein>